<protein>
    <recommendedName>
        <fullName evidence="4">Protein RMD9, mitochondrial</fullName>
    </recommendedName>
</protein>
<dbReference type="STRING" id="683960.A0A1E3P321"/>
<dbReference type="AlphaFoldDB" id="A0A1E3P321"/>
<name>A0A1E3P321_WICAA</name>
<organism evidence="2 3">
    <name type="scientific">Wickerhamomyces anomalus (strain ATCC 58044 / CBS 1984 / NCYC 433 / NRRL Y-366-8)</name>
    <name type="common">Yeast</name>
    <name type="synonym">Hansenula anomala</name>
    <dbReference type="NCBI Taxonomy" id="683960"/>
    <lineage>
        <taxon>Eukaryota</taxon>
        <taxon>Fungi</taxon>
        <taxon>Dikarya</taxon>
        <taxon>Ascomycota</taxon>
        <taxon>Saccharomycotina</taxon>
        <taxon>Saccharomycetes</taxon>
        <taxon>Phaffomycetales</taxon>
        <taxon>Wickerhamomycetaceae</taxon>
        <taxon>Wickerhamomyces</taxon>
    </lineage>
</organism>
<evidence type="ECO:0000256" key="1">
    <source>
        <dbReference type="SAM" id="MobiDB-lite"/>
    </source>
</evidence>
<evidence type="ECO:0008006" key="4">
    <source>
        <dbReference type="Google" id="ProtNLM"/>
    </source>
</evidence>
<accession>A0A1E3P321</accession>
<keyword evidence="3" id="KW-1185">Reference proteome</keyword>
<dbReference type="Proteomes" id="UP000094112">
    <property type="component" value="Unassembled WGS sequence"/>
</dbReference>
<dbReference type="RefSeq" id="XP_019038950.1">
    <property type="nucleotide sequence ID" value="XM_019185602.1"/>
</dbReference>
<dbReference type="OrthoDB" id="4081443at2759"/>
<evidence type="ECO:0000313" key="2">
    <source>
        <dbReference type="EMBL" id="ODQ59743.1"/>
    </source>
</evidence>
<dbReference type="GeneID" id="30202848"/>
<proteinExistence type="predicted"/>
<gene>
    <name evidence="2" type="ORF">WICANDRAFT_83813</name>
</gene>
<evidence type="ECO:0000313" key="3">
    <source>
        <dbReference type="Proteomes" id="UP000094112"/>
    </source>
</evidence>
<reference evidence="2 3" key="1">
    <citation type="journal article" date="2016" name="Proc. Natl. Acad. Sci. U.S.A.">
        <title>Comparative genomics of biotechnologically important yeasts.</title>
        <authorList>
            <person name="Riley R."/>
            <person name="Haridas S."/>
            <person name="Wolfe K.H."/>
            <person name="Lopes M.R."/>
            <person name="Hittinger C.T."/>
            <person name="Goeker M."/>
            <person name="Salamov A.A."/>
            <person name="Wisecaver J.H."/>
            <person name="Long T.M."/>
            <person name="Calvey C.H."/>
            <person name="Aerts A.L."/>
            <person name="Barry K.W."/>
            <person name="Choi C."/>
            <person name="Clum A."/>
            <person name="Coughlan A.Y."/>
            <person name="Deshpande S."/>
            <person name="Douglass A.P."/>
            <person name="Hanson S.J."/>
            <person name="Klenk H.-P."/>
            <person name="LaButti K.M."/>
            <person name="Lapidus A."/>
            <person name="Lindquist E.A."/>
            <person name="Lipzen A.M."/>
            <person name="Meier-Kolthoff J.P."/>
            <person name="Ohm R.A."/>
            <person name="Otillar R.P."/>
            <person name="Pangilinan J.L."/>
            <person name="Peng Y."/>
            <person name="Rokas A."/>
            <person name="Rosa C.A."/>
            <person name="Scheuner C."/>
            <person name="Sibirny A.A."/>
            <person name="Slot J.C."/>
            <person name="Stielow J.B."/>
            <person name="Sun H."/>
            <person name="Kurtzman C.P."/>
            <person name="Blackwell M."/>
            <person name="Grigoriev I.V."/>
            <person name="Jeffries T.W."/>
        </authorList>
    </citation>
    <scope>NUCLEOTIDE SEQUENCE [LARGE SCALE GENOMIC DNA]</scope>
    <source>
        <strain evidence="3">ATCC 58044 / CBS 1984 / NCYC 433 / NRRL Y-366-8</strain>
    </source>
</reference>
<dbReference type="EMBL" id="KV454210">
    <property type="protein sequence ID" value="ODQ59743.1"/>
    <property type="molecule type" value="Genomic_DNA"/>
</dbReference>
<sequence length="567" mass="64489">MFRLTAQSNVLKSRIANQVVSNARNSLNHSIRFNSVALERSASSEINNNNNNNGNNSSFNFSKTIKDVASSQNQQKEKNNAFKSYRSSNNSSSSPWFNQLNAFEDCVTQTADFNSSGSQPFFWENAQKAMNLYHELRGTPDFTPAAIGKLCHLLHSGLRANRFQLTRLSKKPDYDSKSFHTEMQNFVKYSVREIINDLLEQRVSVNENGAMHLLTSLKELKLDQEAVAVWSGAMKVETLKDTFLQPRVVGVLLPLMFEAGTPFEDVNALFQESRKATVQLHQNLAIGMIKTCLAANQDNQALTLFTELCQDAKHGKVPYMIEAHLTFIGDCKDLNIAGSFFEKAINREMPYRLNLQVNSVKSYLNNIWEETGDFNRVVDAWTKATTFYGRNIHHGISSSLNNMFFEIFFKKYEGDRIAGLAHLKDIIAVYNDIKPIDEPFFNIIISKCGVWGDKETIDSLYKAYDIYRVKKTQISRRIYLKVLGSVNSTEEEILSSWYDMLRFADYEGSTYIANADWAAIRDATVNSKTNQRNLLYYSANGSLMDLAQIDDSNVQLVDFTSIRRTHI</sequence>
<feature type="region of interest" description="Disordered" evidence="1">
    <location>
        <begin position="68"/>
        <end position="92"/>
    </location>
</feature>